<evidence type="ECO:0000313" key="5">
    <source>
        <dbReference type="EMBL" id="AKX34204.1"/>
    </source>
</evidence>
<dbReference type="Gene3D" id="3.40.50.2300">
    <property type="match status" value="2"/>
</dbReference>
<dbReference type="STRING" id="216942.SLITO_v1c05680"/>
<dbReference type="InterPro" id="IPR028082">
    <property type="entry name" value="Peripla_BP_I"/>
</dbReference>
<dbReference type="EMBL" id="CP012357">
    <property type="protein sequence ID" value="AKX34204.1"/>
    <property type="molecule type" value="Genomic_DNA"/>
</dbReference>
<keyword evidence="6" id="KW-1185">Reference proteome</keyword>
<accession>A0A0K1W1K4</accession>
<reference evidence="5 6" key="1">
    <citation type="journal article" date="2015" name="Genome Announc.">
        <title>Complete Genome Sequence of Spiroplasma litorale TN-1T (DSM 21781), a Bacterium Isolated from a Green-Eyed Horsefly (Tabanus nigrovittatus).</title>
        <authorList>
            <person name="Lo W.S."/>
            <person name="Lai Y.C."/>
            <person name="Lien Y.W."/>
            <person name="Wang T.H."/>
            <person name="Kuo C.H."/>
        </authorList>
    </citation>
    <scope>NUCLEOTIDE SEQUENCE [LARGE SCALE GENOMIC DNA]</scope>
    <source>
        <strain evidence="5 6">TN-1</strain>
    </source>
</reference>
<comment type="similarity">
    <text evidence="2">Belongs to the bacterial solute-binding protein 2 family.</text>
</comment>
<evidence type="ECO:0000313" key="6">
    <source>
        <dbReference type="Proteomes" id="UP000067476"/>
    </source>
</evidence>
<dbReference type="RefSeq" id="WP_075058302.1">
    <property type="nucleotide sequence ID" value="NZ_CP012357.1"/>
</dbReference>
<evidence type="ECO:0000256" key="2">
    <source>
        <dbReference type="ARBA" id="ARBA00007639"/>
    </source>
</evidence>
<dbReference type="InterPro" id="IPR054816">
    <property type="entry name" value="Lipoprotein_mollicutes-type_CS"/>
</dbReference>
<dbReference type="SUPFAM" id="SSF53822">
    <property type="entry name" value="Periplasmic binding protein-like I"/>
    <property type="match status" value="1"/>
</dbReference>
<dbReference type="PANTHER" id="PTHR46847">
    <property type="entry name" value="D-ALLOSE-BINDING PERIPLASMIC PROTEIN-RELATED"/>
    <property type="match status" value="1"/>
</dbReference>
<name>A0A0K1W1K4_9MOLU</name>
<gene>
    <name evidence="5" type="primary">rbsB</name>
    <name evidence="5" type="ORF">SLITO_v1c05680</name>
</gene>
<dbReference type="GO" id="GO:0030246">
    <property type="term" value="F:carbohydrate binding"/>
    <property type="evidence" value="ECO:0007669"/>
    <property type="project" value="UniProtKB-ARBA"/>
</dbReference>
<keyword evidence="3" id="KW-0732">Signal</keyword>
<evidence type="ECO:0000256" key="4">
    <source>
        <dbReference type="SAM" id="MobiDB-lite"/>
    </source>
</evidence>
<dbReference type="AlphaFoldDB" id="A0A0K1W1K4"/>
<evidence type="ECO:0000256" key="1">
    <source>
        <dbReference type="ARBA" id="ARBA00004196"/>
    </source>
</evidence>
<proteinExistence type="inferred from homology"/>
<dbReference type="GO" id="GO:0030313">
    <property type="term" value="C:cell envelope"/>
    <property type="evidence" value="ECO:0007669"/>
    <property type="project" value="UniProtKB-SubCell"/>
</dbReference>
<dbReference type="PROSITE" id="PS51257">
    <property type="entry name" value="PROKAR_LIPOPROTEIN"/>
    <property type="match status" value="1"/>
</dbReference>
<organism evidence="5 6">
    <name type="scientific">Spiroplasma litorale</name>
    <dbReference type="NCBI Taxonomy" id="216942"/>
    <lineage>
        <taxon>Bacteria</taxon>
        <taxon>Bacillati</taxon>
        <taxon>Mycoplasmatota</taxon>
        <taxon>Mollicutes</taxon>
        <taxon>Entomoplasmatales</taxon>
        <taxon>Spiroplasmataceae</taxon>
        <taxon>Spiroplasma</taxon>
    </lineage>
</organism>
<dbReference type="Proteomes" id="UP000067476">
    <property type="component" value="Chromosome"/>
</dbReference>
<dbReference type="KEGG" id="sll:SLITO_v1c05680"/>
<sequence>MKKLMTILASVNLVSSVGVSVVSCGNDGDSIGLLISNFNNAYFQNMMSSGKTYAESKGYKLNTYDSQADVSGAKDQTNVQSSITKDDKAIIINPANVKNNKAIKPALDENIPVLNIDTEYDKAVGERGAAGFVSEQTKASQQMFKDIYKKIYGELPSNDNKENKVKVYAMWSNQDNDAERKRFQGFVLDNADWIEIVNRKGEGFNQGSVAKGNENTGDAAGDVLTDEWNGKESANNAHIIWAGNDPMALGMKKAIDLNEGMKSWFSSKDEKGKTKGYIAGFDGSDDVANDVNSWSETSRNHIYATVKQEYKKIVEAAIDKAIELIDKKNNGENPSKTFEKSTEIDATVMLPPNENK</sequence>
<feature type="region of interest" description="Disordered" evidence="4">
    <location>
        <begin position="328"/>
        <end position="356"/>
    </location>
</feature>
<comment type="subcellular location">
    <subcellularLocation>
        <location evidence="1">Cell envelope</location>
    </subcellularLocation>
</comment>
<dbReference type="OrthoDB" id="388226at2"/>
<protein>
    <submittedName>
        <fullName evidence="5">Ribose ABC transporter substrate-binding protein</fullName>
    </submittedName>
</protein>
<dbReference type="PANTHER" id="PTHR46847:SF1">
    <property type="entry name" value="D-ALLOSE-BINDING PERIPLASMIC PROTEIN-RELATED"/>
    <property type="match status" value="1"/>
</dbReference>
<dbReference type="PATRIC" id="fig|216942.3.peg.572"/>
<evidence type="ECO:0000256" key="3">
    <source>
        <dbReference type="ARBA" id="ARBA00022729"/>
    </source>
</evidence>
<dbReference type="NCBIfam" id="NF038029">
    <property type="entry name" value="LP_plasma"/>
    <property type="match status" value="1"/>
</dbReference>